<dbReference type="InterPro" id="IPR009097">
    <property type="entry name" value="Cyclic_Pdiesterase"/>
</dbReference>
<dbReference type="SUPFAM" id="SSF55144">
    <property type="entry name" value="LigT-like"/>
    <property type="match status" value="1"/>
</dbReference>
<organism evidence="1 2">
    <name type="scientific">Iningainema tapete BLCC-T55</name>
    <dbReference type="NCBI Taxonomy" id="2748662"/>
    <lineage>
        <taxon>Bacteria</taxon>
        <taxon>Bacillati</taxon>
        <taxon>Cyanobacteriota</taxon>
        <taxon>Cyanophyceae</taxon>
        <taxon>Nostocales</taxon>
        <taxon>Scytonemataceae</taxon>
        <taxon>Iningainema tapete</taxon>
    </lineage>
</organism>
<dbReference type="RefSeq" id="WP_190828377.1">
    <property type="nucleotide sequence ID" value="NZ_CAWPPI010000049.1"/>
</dbReference>
<gene>
    <name evidence="1" type="ORF">ICL16_13415</name>
</gene>
<dbReference type="Gene3D" id="3.90.1140.10">
    <property type="entry name" value="Cyclic phosphodiesterase"/>
    <property type="match status" value="1"/>
</dbReference>
<evidence type="ECO:0000313" key="1">
    <source>
        <dbReference type="EMBL" id="MBD2773043.1"/>
    </source>
</evidence>
<dbReference type="Proteomes" id="UP000629098">
    <property type="component" value="Unassembled WGS sequence"/>
</dbReference>
<keyword evidence="2" id="KW-1185">Reference proteome</keyword>
<accession>A0A8J7BXJ6</accession>
<dbReference type="AlphaFoldDB" id="A0A8J7BXJ6"/>
<reference evidence="1" key="1">
    <citation type="submission" date="2020-09" db="EMBL/GenBank/DDBJ databases">
        <title>Iningainema tapete sp. nov. (Scytonemataceae, Cyanobacteria) from greenhouses in central Florida (USA) produces two types of nodularin with biosynthetic potential for microcystin-LR and anabaenopeptins.</title>
        <authorList>
            <person name="Berthold D.E."/>
            <person name="Lefler F.W."/>
            <person name="Huang I.-S."/>
            <person name="Abdulla H."/>
            <person name="Zimba P.V."/>
            <person name="Laughinghouse H.D. IV."/>
        </authorList>
    </citation>
    <scope>NUCLEOTIDE SEQUENCE</scope>
    <source>
        <strain evidence="1">BLCCT55</strain>
    </source>
</reference>
<protein>
    <submittedName>
        <fullName evidence="1">Uncharacterized protein</fullName>
    </submittedName>
</protein>
<proteinExistence type="predicted"/>
<dbReference type="EMBL" id="JACXAE010000049">
    <property type="protein sequence ID" value="MBD2773043.1"/>
    <property type="molecule type" value="Genomic_DNA"/>
</dbReference>
<comment type="caution">
    <text evidence="1">The sequence shown here is derived from an EMBL/GenBank/DDBJ whole genome shotgun (WGS) entry which is preliminary data.</text>
</comment>
<sequence length="233" mass="26624">MNNDYVTCQKEVIQQIKGSLQKGQGNASFVEMRRDYENDDETCLTSVAFIPENIGEAILEKIIKPLRNIEPDHFYYSHELLHLTIKNVRTVHKPPLFDESDVVKVNQLFAELIPTFRFLTFTFEDLILFPTSVSLIGYCNEALKDLVLALDSGLREIGVPDNKKYFSDTIFFGNITLCRFTHAPSISFQNKVKDLEKIYIGATHIKTVHLITCNSICSHKTRKIIGTYQLSSL</sequence>
<name>A0A8J7BXJ6_9CYAN</name>
<evidence type="ECO:0000313" key="2">
    <source>
        <dbReference type="Proteomes" id="UP000629098"/>
    </source>
</evidence>